<feature type="transmembrane region" description="Helical" evidence="1">
    <location>
        <begin position="12"/>
        <end position="30"/>
    </location>
</feature>
<dbReference type="HOGENOM" id="CLU_091606_0_0_9"/>
<evidence type="ECO:0000313" key="3">
    <source>
        <dbReference type="Proteomes" id="UP000028185"/>
    </source>
</evidence>
<dbReference type="EMBL" id="CP008921">
    <property type="protein sequence ID" value="AIG43253.1"/>
    <property type="molecule type" value="Genomic_DNA"/>
</dbReference>
<feature type="transmembrane region" description="Helical" evidence="1">
    <location>
        <begin position="42"/>
        <end position="67"/>
    </location>
</feature>
<feature type="transmembrane region" description="Helical" evidence="1">
    <location>
        <begin position="108"/>
        <end position="131"/>
    </location>
</feature>
<dbReference type="RefSeq" id="WP_011922270.1">
    <property type="nucleotide sequence ID" value="NZ_ALLE01000034.1"/>
</dbReference>
<name>A0A075SHF3_STRSU</name>
<dbReference type="AlphaFoldDB" id="A0A075SHF3"/>
<keyword evidence="1" id="KW-1133">Transmembrane helix</keyword>
<dbReference type="Proteomes" id="UP000028185">
    <property type="component" value="Chromosome"/>
</dbReference>
<sequence>MNWRNNNPLSLKFNTAALVLIPAGVGINYIGKLIAGVLKLPLWLDSIGTCLSACLAGPIVGAVVGIMNNLIYGLTVDPISTVYALTNAALGIAVGLLAYYGSMKNIRGALFTGIVAGFAAVLVSTPLNMIFWGGTTGNLWGDLVYAGLLAQKFPVWFASFMDEIVVDIPDKIVVLLLVLSLYKSLPKSLLSLYQSNSVIKNLD</sequence>
<protein>
    <submittedName>
        <fullName evidence="2">Membrane protein</fullName>
    </submittedName>
</protein>
<accession>A0A075SHF3</accession>
<dbReference type="PATRIC" id="fig|1214179.4.peg.768"/>
<evidence type="ECO:0000256" key="1">
    <source>
        <dbReference type="SAM" id="Phobius"/>
    </source>
</evidence>
<dbReference type="GeneID" id="8153729"/>
<dbReference type="Gene3D" id="1.10.1760.20">
    <property type="match status" value="1"/>
</dbReference>
<keyword evidence="1" id="KW-0812">Transmembrane</keyword>
<gene>
    <name evidence="2" type="ORF">ID09_04010</name>
</gene>
<evidence type="ECO:0000313" key="2">
    <source>
        <dbReference type="EMBL" id="AIG43253.1"/>
    </source>
</evidence>
<feature type="transmembrane region" description="Helical" evidence="1">
    <location>
        <begin position="79"/>
        <end position="101"/>
    </location>
</feature>
<keyword evidence="1" id="KW-0472">Membrane</keyword>
<organism evidence="2 3">
    <name type="scientific">Streptococcus suis 6407</name>
    <dbReference type="NCBI Taxonomy" id="1214179"/>
    <lineage>
        <taxon>Bacteria</taxon>
        <taxon>Bacillati</taxon>
        <taxon>Bacillota</taxon>
        <taxon>Bacilli</taxon>
        <taxon>Lactobacillales</taxon>
        <taxon>Streptococcaceae</taxon>
        <taxon>Streptococcus</taxon>
    </lineage>
</organism>
<proteinExistence type="predicted"/>
<reference evidence="2 3" key="1">
    <citation type="journal article" date="2014" name="Genome Announc.">
        <title>Whole-Genome Sequence of Streptococcus suis Serotype 4 Reference Strain 6407.</title>
        <authorList>
            <person name="Wang K."/>
            <person name="Chen J."/>
            <person name="Yao H."/>
            <person name="Lu C."/>
        </authorList>
    </citation>
    <scope>NUCLEOTIDE SEQUENCE [LARGE SCALE GENOMIC DNA]</scope>
    <source>
        <strain evidence="2">6407</strain>
    </source>
</reference>